<evidence type="ECO:0000313" key="2">
    <source>
        <dbReference type="Proteomes" id="UP000713964"/>
    </source>
</evidence>
<proteinExistence type="predicted"/>
<evidence type="ECO:0000313" key="1">
    <source>
        <dbReference type="EMBL" id="MBF1659774.1"/>
    </source>
</evidence>
<sequence length="101" mass="11952">MATNQMEEACISRQRNKVLGAIIERYPDSNLCVEGDECVLQVTGEGLTDYKQLDAKHFGADWDELMQTVVDFSYYNCHLPDYGYHWIDKQFRRDWFLSYKK</sequence>
<dbReference type="Proteomes" id="UP000713964">
    <property type="component" value="Unassembled WGS sequence"/>
</dbReference>
<protein>
    <submittedName>
        <fullName evidence="1">Uncharacterized protein</fullName>
    </submittedName>
</protein>
<organism evidence="1 2">
    <name type="scientific">Rothia mucilaginosa</name>
    <dbReference type="NCBI Taxonomy" id="43675"/>
    <lineage>
        <taxon>Bacteria</taxon>
        <taxon>Bacillati</taxon>
        <taxon>Actinomycetota</taxon>
        <taxon>Actinomycetes</taxon>
        <taxon>Micrococcales</taxon>
        <taxon>Micrococcaceae</taxon>
        <taxon>Rothia</taxon>
    </lineage>
</organism>
<name>A0A930PRS5_9MICC</name>
<dbReference type="EMBL" id="JABZXL010000026">
    <property type="protein sequence ID" value="MBF1659774.1"/>
    <property type="molecule type" value="Genomic_DNA"/>
</dbReference>
<dbReference type="AlphaFoldDB" id="A0A930PRS5"/>
<gene>
    <name evidence="1" type="ORF">HXO58_08070</name>
</gene>
<reference evidence="1" key="1">
    <citation type="submission" date="2020-04" db="EMBL/GenBank/DDBJ databases">
        <title>Deep metagenomics examines the oral microbiome during advanced dental caries in children, revealing novel taxa and co-occurrences with host molecules.</title>
        <authorList>
            <person name="Baker J.L."/>
            <person name="Morton J.T."/>
            <person name="Dinis M."/>
            <person name="Alvarez R."/>
            <person name="Tran N.C."/>
            <person name="Knight R."/>
            <person name="Edlund A."/>
        </authorList>
    </citation>
    <scope>NUCLEOTIDE SEQUENCE</scope>
    <source>
        <strain evidence="1">JCVI_29_bin.11</strain>
    </source>
</reference>
<comment type="caution">
    <text evidence="1">The sequence shown here is derived from an EMBL/GenBank/DDBJ whole genome shotgun (WGS) entry which is preliminary data.</text>
</comment>
<accession>A0A930PRS5</accession>